<feature type="region of interest" description="Disordered" evidence="1">
    <location>
        <begin position="621"/>
        <end position="648"/>
    </location>
</feature>
<dbReference type="SUPFAM" id="SSF48371">
    <property type="entry name" value="ARM repeat"/>
    <property type="match status" value="1"/>
</dbReference>
<dbReference type="Proteomes" id="UP000033140">
    <property type="component" value="Unassembled WGS sequence"/>
</dbReference>
<feature type="compositionally biased region" description="Basic and acidic residues" evidence="1">
    <location>
        <begin position="196"/>
        <end position="208"/>
    </location>
</feature>
<protein>
    <recommendedName>
        <fullName evidence="2">Formin GTPase-binding domain-containing protein</fullName>
    </recommendedName>
</protein>
<dbReference type="Pfam" id="PF06371">
    <property type="entry name" value="Drf_GBD"/>
    <property type="match status" value="1"/>
</dbReference>
<dbReference type="InterPro" id="IPR010473">
    <property type="entry name" value="GTPase-bd"/>
</dbReference>
<dbReference type="InterPro" id="IPR051661">
    <property type="entry name" value="Actin_filament_regulator"/>
</dbReference>
<feature type="compositionally biased region" description="Low complexity" evidence="1">
    <location>
        <begin position="147"/>
        <end position="160"/>
    </location>
</feature>
<evidence type="ECO:0000313" key="3">
    <source>
        <dbReference type="EMBL" id="GAO48937.1"/>
    </source>
</evidence>
<dbReference type="Gene3D" id="1.25.10.10">
    <property type="entry name" value="Leucine-rich Repeat Variant"/>
    <property type="match status" value="1"/>
</dbReference>
<reference evidence="3 4" key="1">
    <citation type="journal article" date="2011" name="J. Gen. Appl. Microbiol.">
        <title>Draft genome sequencing of the enigmatic yeast Saitoella complicata.</title>
        <authorList>
            <person name="Nishida H."/>
            <person name="Hamamoto M."/>
            <person name="Sugiyama J."/>
        </authorList>
    </citation>
    <scope>NUCLEOTIDE SEQUENCE [LARGE SCALE GENOMIC DNA]</scope>
    <source>
        <strain evidence="3 4">NRRL Y-17804</strain>
    </source>
</reference>
<dbReference type="SMART" id="SM01140">
    <property type="entry name" value="Drf_GBD"/>
    <property type="match status" value="1"/>
</dbReference>
<evidence type="ECO:0000256" key="1">
    <source>
        <dbReference type="SAM" id="MobiDB-lite"/>
    </source>
</evidence>
<evidence type="ECO:0000313" key="4">
    <source>
        <dbReference type="Proteomes" id="UP000033140"/>
    </source>
</evidence>
<organism evidence="3 4">
    <name type="scientific">Saitoella complicata (strain BCRC 22490 / CBS 7301 / JCM 7358 / NBRC 10748 / NRRL Y-17804)</name>
    <dbReference type="NCBI Taxonomy" id="698492"/>
    <lineage>
        <taxon>Eukaryota</taxon>
        <taxon>Fungi</taxon>
        <taxon>Dikarya</taxon>
        <taxon>Ascomycota</taxon>
        <taxon>Taphrinomycotina</taxon>
        <taxon>Taphrinomycotina incertae sedis</taxon>
        <taxon>Saitoella</taxon>
    </lineage>
</organism>
<feature type="region of interest" description="Disordered" evidence="1">
    <location>
        <begin position="187"/>
        <end position="208"/>
    </location>
</feature>
<reference evidence="3 4" key="2">
    <citation type="journal article" date="2014" name="J. Gen. Appl. Microbiol.">
        <title>The early diverging ascomycetous budding yeast Saitoella complicata has three histone deacetylases belonging to the Clr6, Hos2, and Rpd3 lineages.</title>
        <authorList>
            <person name="Nishida H."/>
            <person name="Matsumoto T."/>
            <person name="Kondo S."/>
            <person name="Hamamoto M."/>
            <person name="Yoshikawa H."/>
        </authorList>
    </citation>
    <scope>NUCLEOTIDE SEQUENCE [LARGE SCALE GENOMIC DNA]</scope>
    <source>
        <strain evidence="3 4">NRRL Y-17804</strain>
    </source>
</reference>
<gene>
    <name evidence="3" type="ORF">G7K_3098-t1</name>
</gene>
<reference evidence="3 4" key="3">
    <citation type="journal article" date="2015" name="Genome Announc.">
        <title>Draft Genome Sequence of the Archiascomycetous Yeast Saitoella complicata.</title>
        <authorList>
            <person name="Yamauchi K."/>
            <person name="Kondo S."/>
            <person name="Hamamoto M."/>
            <person name="Takahashi Y."/>
            <person name="Ogura Y."/>
            <person name="Hayashi T."/>
            <person name="Nishida H."/>
        </authorList>
    </citation>
    <scope>NUCLEOTIDE SEQUENCE [LARGE SCALE GENOMIC DNA]</scope>
    <source>
        <strain evidence="3 4">NRRL Y-17804</strain>
    </source>
</reference>
<dbReference type="GO" id="GO:0030036">
    <property type="term" value="P:actin cytoskeleton organization"/>
    <property type="evidence" value="ECO:0007669"/>
    <property type="project" value="InterPro"/>
</dbReference>
<evidence type="ECO:0000259" key="2">
    <source>
        <dbReference type="SMART" id="SM01140"/>
    </source>
</evidence>
<accession>A0A0E9NGD9</accession>
<sequence>MLGCDFGVSYVPFLLLPECRLGLCSTSGARTPRFPTVLRLKEKHMVTKTRFELAPFRTAGLLVVTLTRRLRPLGHFAYWIAEISWDKYNTQTGSRDWKGINNRSGGVIHTVREARTALQLRHITMSASPLPSTPRKKRFSQVKALLSPSKKLSPTKPSALNRPPSPVKLDYAKVGSLRDALQVDGWQNMGEEDGDSFGRDSRVSAPETPRKNAYVKDDEFEKLLDERNIPASMRNKLRSAMTPDVKAAFVKHGSPTKSIKRDHDTSFNILVSPSKKKQKFSIPLSPTKKCKAVDPTSLVKYLQKTKAREVEVAKVHKLGMLLRNETIDWVDSFLNAGGFQVLMNQLNELIDMEWREEQHDDQLLHEILLCLKALWTVQRAVGMLLSASKTLIPKLTDFLFSKKQPAEYEDRRILIELMTTFLLSYATLDSRHSAARTLLSHLSDPPTPSSTIPLFLEAAHTPRPFKHRWCQEMGAVTRDVFWVWSHSSNIIQSTPLELSIWTNLDYQDRILAEKEAKTAAELPSGFVGSPEEGACSYMTAMVRLLNLLIVAYAEPRVSEAEQRMQRHGLRIQLRDSGMEKIMGSALRRANAKYYKGLHAGLSHWVAMAWLDEWSASTVSHGPVGEAVGGRHGGGGKSPRKPVPLSKDEEFKLPELPKWSEFSKFDD</sequence>
<dbReference type="AlphaFoldDB" id="A0A0E9NGD9"/>
<name>A0A0E9NGD9_SAICN</name>
<feature type="domain" description="Formin GTPase-binding" evidence="2">
    <location>
        <begin position="208"/>
        <end position="423"/>
    </location>
</feature>
<dbReference type="EMBL" id="BACD03000018">
    <property type="protein sequence ID" value="GAO48937.1"/>
    <property type="molecule type" value="Genomic_DNA"/>
</dbReference>
<dbReference type="PANTHER" id="PTHR47102">
    <property type="entry name" value="PROTEIN BNI1"/>
    <property type="match status" value="1"/>
</dbReference>
<dbReference type="InterPro" id="IPR016024">
    <property type="entry name" value="ARM-type_fold"/>
</dbReference>
<dbReference type="InterPro" id="IPR011989">
    <property type="entry name" value="ARM-like"/>
</dbReference>
<dbReference type="GO" id="GO:0031267">
    <property type="term" value="F:small GTPase binding"/>
    <property type="evidence" value="ECO:0007669"/>
    <property type="project" value="InterPro"/>
</dbReference>
<proteinExistence type="predicted"/>
<keyword evidence="4" id="KW-1185">Reference proteome</keyword>
<dbReference type="PANTHER" id="PTHR47102:SF2">
    <property type="entry name" value="PROTEIN BNI1"/>
    <property type="match status" value="1"/>
</dbReference>
<dbReference type="GO" id="GO:0003779">
    <property type="term" value="F:actin binding"/>
    <property type="evidence" value="ECO:0007669"/>
    <property type="project" value="InterPro"/>
</dbReference>
<comment type="caution">
    <text evidence="3">The sequence shown here is derived from an EMBL/GenBank/DDBJ whole genome shotgun (WGS) entry which is preliminary data.</text>
</comment>
<feature type="region of interest" description="Disordered" evidence="1">
    <location>
        <begin position="147"/>
        <end position="166"/>
    </location>
</feature>
<feature type="compositionally biased region" description="Gly residues" evidence="1">
    <location>
        <begin position="626"/>
        <end position="636"/>
    </location>
</feature>
<dbReference type="OMA" id="ISWINEF"/>